<sequence length="175" mass="19851">MKRKNIFLLITVFIILAIFVYWLSFQKAQDDTSLTESSVPIGSQLKTFQSETLDFTVQLPENYVVDEDTTFADLKLGENIISVIRNYDPIGNGSLGEYLDYADSKNEIKSTSGKKELVINGYQAASRNEVRGGINKKAYYIYVSDVDKIVYVFSTKSESLYSDLDQIAQSFRYTP</sequence>
<reference evidence="2 3" key="1">
    <citation type="journal article" date="2015" name="Nature">
        <title>rRNA introns, odd ribosomes, and small enigmatic genomes across a large radiation of phyla.</title>
        <authorList>
            <person name="Brown C.T."/>
            <person name="Hug L.A."/>
            <person name="Thomas B.C."/>
            <person name="Sharon I."/>
            <person name="Castelle C.J."/>
            <person name="Singh A."/>
            <person name="Wilkins M.J."/>
            <person name="Williams K.H."/>
            <person name="Banfield J.F."/>
        </authorList>
    </citation>
    <scope>NUCLEOTIDE SEQUENCE [LARGE SCALE GENOMIC DNA]</scope>
</reference>
<keyword evidence="1" id="KW-0812">Transmembrane</keyword>
<comment type="caution">
    <text evidence="2">The sequence shown here is derived from an EMBL/GenBank/DDBJ whole genome shotgun (WGS) entry which is preliminary data.</text>
</comment>
<evidence type="ECO:0008006" key="4">
    <source>
        <dbReference type="Google" id="ProtNLM"/>
    </source>
</evidence>
<dbReference type="AlphaFoldDB" id="A0A0G0PRV6"/>
<evidence type="ECO:0000313" key="2">
    <source>
        <dbReference type="EMBL" id="KKR30628.1"/>
    </source>
</evidence>
<organism evidence="2 3">
    <name type="scientific">Candidatus Woesebacteria bacterium GW2011_GWA1_39_8</name>
    <dbReference type="NCBI Taxonomy" id="1618552"/>
    <lineage>
        <taxon>Bacteria</taxon>
        <taxon>Candidatus Woeseibacteriota</taxon>
    </lineage>
</organism>
<proteinExistence type="predicted"/>
<accession>A0A0G0PRV6</accession>
<feature type="transmembrane region" description="Helical" evidence="1">
    <location>
        <begin position="7"/>
        <end position="25"/>
    </location>
</feature>
<dbReference type="Proteomes" id="UP000034793">
    <property type="component" value="Unassembled WGS sequence"/>
</dbReference>
<name>A0A0G0PRV6_9BACT</name>
<keyword evidence="1" id="KW-0472">Membrane</keyword>
<dbReference type="EMBL" id="LBXL01000004">
    <property type="protein sequence ID" value="KKR30628.1"/>
    <property type="molecule type" value="Genomic_DNA"/>
</dbReference>
<evidence type="ECO:0000256" key="1">
    <source>
        <dbReference type="SAM" id="Phobius"/>
    </source>
</evidence>
<gene>
    <name evidence="2" type="ORF">UT61_C0004G0055</name>
</gene>
<protein>
    <recommendedName>
        <fullName evidence="4">PsbP C-terminal domain-containing protein</fullName>
    </recommendedName>
</protein>
<evidence type="ECO:0000313" key="3">
    <source>
        <dbReference type="Proteomes" id="UP000034793"/>
    </source>
</evidence>
<keyword evidence="1" id="KW-1133">Transmembrane helix</keyword>